<keyword evidence="1 4" id="KW-0378">Hydrolase</keyword>
<dbReference type="GO" id="GO:0009234">
    <property type="term" value="P:menaquinone biosynthetic process"/>
    <property type="evidence" value="ECO:0007669"/>
    <property type="project" value="UniProtKB-UniRule"/>
</dbReference>
<name>A0A941IR84_9ACTN</name>
<dbReference type="SUPFAM" id="SSF53167">
    <property type="entry name" value="Purine and uridine phosphorylases"/>
    <property type="match status" value="1"/>
</dbReference>
<reference evidence="4" key="1">
    <citation type="submission" date="2021-04" db="EMBL/GenBank/DDBJ databases">
        <title>Genome based classification of Actinospica acidithermotolerans sp. nov., an actinobacterium isolated from an Indonesian hot spring.</title>
        <authorList>
            <person name="Kusuma A.B."/>
            <person name="Putra K.E."/>
            <person name="Nafisah S."/>
            <person name="Loh J."/>
            <person name="Nouioui I."/>
            <person name="Goodfellow M."/>
        </authorList>
    </citation>
    <scope>NUCLEOTIDE SEQUENCE</scope>
    <source>
        <strain evidence="4">CSCA 57</strain>
    </source>
</reference>
<dbReference type="InterPro" id="IPR019963">
    <property type="entry name" value="FL_hydrolase_MqnB"/>
</dbReference>
<keyword evidence="4" id="KW-0326">Glycosidase</keyword>
<evidence type="ECO:0000256" key="2">
    <source>
        <dbReference type="NCBIfam" id="TIGR03664"/>
    </source>
</evidence>
<gene>
    <name evidence="1 4" type="primary">mqnB</name>
    <name evidence="4" type="ORF">KDL01_35010</name>
</gene>
<dbReference type="Proteomes" id="UP000675781">
    <property type="component" value="Unassembled WGS sequence"/>
</dbReference>
<organism evidence="4 5">
    <name type="scientific">Actinospica durhamensis</name>
    <dbReference type="NCBI Taxonomy" id="1508375"/>
    <lineage>
        <taxon>Bacteria</taxon>
        <taxon>Bacillati</taxon>
        <taxon>Actinomycetota</taxon>
        <taxon>Actinomycetes</taxon>
        <taxon>Catenulisporales</taxon>
        <taxon>Actinospicaceae</taxon>
        <taxon>Actinospica</taxon>
    </lineage>
</organism>
<dbReference type="GO" id="GO:0005829">
    <property type="term" value="C:cytosol"/>
    <property type="evidence" value="ECO:0007669"/>
    <property type="project" value="TreeGrafter"/>
</dbReference>
<comment type="pathway">
    <text evidence="1">Quinol/quinone metabolism; menaquinone biosynthesis.</text>
</comment>
<keyword evidence="5" id="KW-1185">Reference proteome</keyword>
<dbReference type="HAMAP" id="MF_00991">
    <property type="entry name" value="MqnB"/>
    <property type="match status" value="1"/>
</dbReference>
<protein>
    <recommendedName>
        <fullName evidence="1 2">Futalosine hydrolase</fullName>
        <shortName evidence="1">FL hydrolase</shortName>
        <ecNumber evidence="1 2">3.2.2.26</ecNumber>
    </recommendedName>
    <alternativeName>
        <fullName evidence="1">Futalosine nucleosidase</fullName>
    </alternativeName>
    <alternativeName>
        <fullName evidence="1">Menaquinone biosynthetic enzyme MqnB</fullName>
    </alternativeName>
</protein>
<evidence type="ECO:0000313" key="5">
    <source>
        <dbReference type="Proteomes" id="UP000675781"/>
    </source>
</evidence>
<dbReference type="GO" id="GO:0008782">
    <property type="term" value="F:adenosylhomocysteine nucleosidase activity"/>
    <property type="evidence" value="ECO:0007669"/>
    <property type="project" value="TreeGrafter"/>
</dbReference>
<dbReference type="AlphaFoldDB" id="A0A941IR84"/>
<dbReference type="Gene3D" id="3.40.50.1580">
    <property type="entry name" value="Nucleoside phosphorylase domain"/>
    <property type="match status" value="1"/>
</dbReference>
<proteinExistence type="inferred from homology"/>
<dbReference type="GO" id="GO:0019284">
    <property type="term" value="P:L-methionine salvage from S-adenosylmethionine"/>
    <property type="evidence" value="ECO:0007669"/>
    <property type="project" value="TreeGrafter"/>
</dbReference>
<dbReference type="Pfam" id="PF01048">
    <property type="entry name" value="PNP_UDP_1"/>
    <property type="match status" value="1"/>
</dbReference>
<evidence type="ECO:0000259" key="3">
    <source>
        <dbReference type="Pfam" id="PF01048"/>
    </source>
</evidence>
<sequence>MNRILIVTAVEAEAEALRKGLPGGAAEPGVSVLAGGVGAANAAAATARALALDGGYGAVISAGIGGAFRGKAELGELLLARRVVAADLGAQTPPDAEHPDGFLSVDELGFGSSAAEGGRLPGVRAVVGTILTVNCATGTEERAGELTRRYPDAVGEGMEGYGVAAAAALFDLPFAEIRAVSNFVGRREREAWRIGPALAALTAAARPIAEGLQAC</sequence>
<dbReference type="InterPro" id="IPR035994">
    <property type="entry name" value="Nucleoside_phosphorylase_sf"/>
</dbReference>
<dbReference type="GO" id="GO:0009116">
    <property type="term" value="P:nucleoside metabolic process"/>
    <property type="evidence" value="ECO:0007669"/>
    <property type="project" value="InterPro"/>
</dbReference>
<comment type="caution">
    <text evidence="4">The sequence shown here is derived from an EMBL/GenBank/DDBJ whole genome shotgun (WGS) entry which is preliminary data.</text>
</comment>
<evidence type="ECO:0000256" key="1">
    <source>
        <dbReference type="HAMAP-Rule" id="MF_00991"/>
    </source>
</evidence>
<dbReference type="EC" id="3.2.2.26" evidence="1 2"/>
<dbReference type="PANTHER" id="PTHR46832:SF2">
    <property type="entry name" value="FUTALOSINE HYDROLASE"/>
    <property type="match status" value="1"/>
</dbReference>
<dbReference type="InterPro" id="IPR000845">
    <property type="entry name" value="Nucleoside_phosphorylase_d"/>
</dbReference>
<evidence type="ECO:0000313" key="4">
    <source>
        <dbReference type="EMBL" id="MBR7838530.1"/>
    </source>
</evidence>
<dbReference type="NCBIfam" id="TIGR03664">
    <property type="entry name" value="fut_nucase"/>
    <property type="match status" value="1"/>
</dbReference>
<keyword evidence="1" id="KW-0474">Menaquinone biosynthesis</keyword>
<comment type="catalytic activity">
    <reaction evidence="1">
        <text>futalosine + H2O = dehypoxanthine futalosine + hypoxanthine</text>
        <dbReference type="Rhea" id="RHEA:25904"/>
        <dbReference type="ChEBI" id="CHEBI:15377"/>
        <dbReference type="ChEBI" id="CHEBI:17368"/>
        <dbReference type="ChEBI" id="CHEBI:58863"/>
        <dbReference type="ChEBI" id="CHEBI:58864"/>
        <dbReference type="EC" id="3.2.2.26"/>
    </reaction>
</comment>
<comment type="similarity">
    <text evidence="1">Belongs to the PNP/UDP phosphorylase family. Futalosine hydrolase subfamily.</text>
</comment>
<dbReference type="CDD" id="cd17766">
    <property type="entry name" value="futalosine_nucleosidase_MqnB"/>
    <property type="match status" value="1"/>
</dbReference>
<dbReference type="RefSeq" id="WP_212532986.1">
    <property type="nucleotide sequence ID" value="NZ_JAGSOG010000299.1"/>
</dbReference>
<feature type="domain" description="Nucleoside phosphorylase" evidence="3">
    <location>
        <begin position="28"/>
        <end position="190"/>
    </location>
</feature>
<dbReference type="EMBL" id="JAGSOG010000299">
    <property type="protein sequence ID" value="MBR7838530.1"/>
    <property type="molecule type" value="Genomic_DNA"/>
</dbReference>
<dbReference type="PANTHER" id="PTHR46832">
    <property type="entry name" value="5'-METHYLTHIOADENOSINE/S-ADENOSYLHOMOCYSTEINE NUCLEOSIDASE"/>
    <property type="match status" value="1"/>
</dbReference>
<comment type="function">
    <text evidence="1">Catalyzes the hydrolysis of futalosine (FL) to dehypoxanthine futalosine (DHFL) and hypoxanthine, a step in the biosynthesis of menaquinone (MK, vitamin K2).</text>
</comment>
<dbReference type="GO" id="GO:0008930">
    <property type="term" value="F:methylthioadenosine nucleosidase activity"/>
    <property type="evidence" value="ECO:0007669"/>
    <property type="project" value="TreeGrafter"/>
</dbReference>
<accession>A0A941IR84</accession>